<proteinExistence type="predicted"/>
<evidence type="ECO:0000313" key="1">
    <source>
        <dbReference type="EMBL" id="GJD54127.1"/>
    </source>
</evidence>
<reference evidence="1" key="1">
    <citation type="journal article" date="2021" name="Front. Microbiol.">
        <title>Comprehensive Comparative Genomics and Phenotyping of Methylobacterium Species.</title>
        <authorList>
            <person name="Alessa O."/>
            <person name="Ogura Y."/>
            <person name="Fujitani Y."/>
            <person name="Takami H."/>
            <person name="Hayashi T."/>
            <person name="Sahin N."/>
            <person name="Tani A."/>
        </authorList>
    </citation>
    <scope>NUCLEOTIDE SEQUENCE</scope>
    <source>
        <strain evidence="1">KCTC 52305</strain>
    </source>
</reference>
<dbReference type="EMBL" id="BPQH01000565">
    <property type="protein sequence ID" value="GJD54127.1"/>
    <property type="molecule type" value="Genomic_DNA"/>
</dbReference>
<sequence length="51" mass="5784">MIKQGCIIGQGIECFLFIDIVVCLIGKNFETMLVSLYLNAHLASWIERIIL</sequence>
<comment type="caution">
    <text evidence="1">The sequence shown here is derived from an EMBL/GenBank/DDBJ whole genome shotgun (WGS) entry which is preliminary data.</text>
</comment>
<reference evidence="1" key="2">
    <citation type="submission" date="2021-08" db="EMBL/GenBank/DDBJ databases">
        <authorList>
            <person name="Tani A."/>
            <person name="Ola A."/>
            <person name="Ogura Y."/>
            <person name="Katsura K."/>
            <person name="Hayashi T."/>
        </authorList>
    </citation>
    <scope>NUCLEOTIDE SEQUENCE</scope>
    <source>
        <strain evidence="1">KCTC 52305</strain>
    </source>
</reference>
<name>A0ABQ4RBN8_9HYPH</name>
<keyword evidence="2" id="KW-1185">Reference proteome</keyword>
<dbReference type="Proteomes" id="UP001055167">
    <property type="component" value="Unassembled WGS sequence"/>
</dbReference>
<accession>A0ABQ4RBN8</accession>
<protein>
    <submittedName>
        <fullName evidence="1">Uncharacterized protein</fullName>
    </submittedName>
</protein>
<gene>
    <name evidence="1" type="ORF">OPKNFCMD_6912</name>
</gene>
<evidence type="ECO:0000313" key="2">
    <source>
        <dbReference type="Proteomes" id="UP001055167"/>
    </source>
</evidence>
<organism evidence="1 2">
    <name type="scientific">Methylobacterium crusticola</name>
    <dbReference type="NCBI Taxonomy" id="1697972"/>
    <lineage>
        <taxon>Bacteria</taxon>
        <taxon>Pseudomonadati</taxon>
        <taxon>Pseudomonadota</taxon>
        <taxon>Alphaproteobacteria</taxon>
        <taxon>Hyphomicrobiales</taxon>
        <taxon>Methylobacteriaceae</taxon>
        <taxon>Methylobacterium</taxon>
    </lineage>
</organism>